<dbReference type="InterPro" id="IPR004635">
    <property type="entry name" value="Pept_S49_SppA"/>
</dbReference>
<name>A0A6A7Y302_9HYPH</name>
<protein>
    <submittedName>
        <fullName evidence="7">Signal peptide peptidase SppA</fullName>
    </submittedName>
</protein>
<evidence type="ECO:0000256" key="3">
    <source>
        <dbReference type="ARBA" id="ARBA00022801"/>
    </source>
</evidence>
<dbReference type="GO" id="GO:0008236">
    <property type="term" value="F:serine-type peptidase activity"/>
    <property type="evidence" value="ECO:0007669"/>
    <property type="project" value="UniProtKB-KW"/>
</dbReference>
<keyword evidence="5" id="KW-0812">Transmembrane</keyword>
<dbReference type="PANTHER" id="PTHR42987">
    <property type="entry name" value="PEPTIDASE S49"/>
    <property type="match status" value="1"/>
</dbReference>
<dbReference type="Gene3D" id="3.90.226.10">
    <property type="entry name" value="2-enoyl-CoA Hydratase, Chain A, domain 1"/>
    <property type="match status" value="2"/>
</dbReference>
<keyword evidence="8" id="KW-1185">Reference proteome</keyword>
<gene>
    <name evidence="7" type="primary">sppA</name>
    <name evidence="7" type="ORF">F0357_08325</name>
</gene>
<reference evidence="7 8" key="1">
    <citation type="submission" date="2019-09" db="EMBL/GenBank/DDBJ databases">
        <title>Segnochrobactrum spirostomi gen. nov., sp. nov., isolated from the ciliate Spirostomum cf. yagiui and description of a novel family, Segnochrobactraceae fam. nov. within the order Rhizobiales of the class Alphaproteobacteria.</title>
        <authorList>
            <person name="Akter S."/>
            <person name="Shazib S.U.A."/>
            <person name="Shin M.K."/>
        </authorList>
    </citation>
    <scope>NUCLEOTIDE SEQUENCE [LARGE SCALE GENOMIC DNA]</scope>
    <source>
        <strain evidence="7 8">Sp-1</strain>
    </source>
</reference>
<dbReference type="InterPro" id="IPR002142">
    <property type="entry name" value="Peptidase_S49"/>
</dbReference>
<organism evidence="7 8">
    <name type="scientific">Segnochrobactrum spirostomi</name>
    <dbReference type="NCBI Taxonomy" id="2608987"/>
    <lineage>
        <taxon>Bacteria</taxon>
        <taxon>Pseudomonadati</taxon>
        <taxon>Pseudomonadota</taxon>
        <taxon>Alphaproteobacteria</taxon>
        <taxon>Hyphomicrobiales</taxon>
        <taxon>Segnochrobactraceae</taxon>
        <taxon>Segnochrobactrum</taxon>
    </lineage>
</organism>
<dbReference type="EMBL" id="VWNA01000001">
    <property type="protein sequence ID" value="MQT12658.1"/>
    <property type="molecule type" value="Genomic_DNA"/>
</dbReference>
<evidence type="ECO:0000256" key="1">
    <source>
        <dbReference type="ARBA" id="ARBA00008683"/>
    </source>
</evidence>
<dbReference type="AlphaFoldDB" id="A0A6A7Y302"/>
<accession>A0A6A7Y302</accession>
<dbReference type="RefSeq" id="WP_312861510.1">
    <property type="nucleotide sequence ID" value="NZ_VWNA01000001.1"/>
</dbReference>
<evidence type="ECO:0000313" key="8">
    <source>
        <dbReference type="Proteomes" id="UP000332515"/>
    </source>
</evidence>
<sequence length="331" mass="35081">MSLDADTIVDRRRLRRSLSAWRVIGIVALVALAVAVAALASGGWRHLIGRDGPQIARIAVTGMILEDRDRIRMIDRIARDPNVAGVIVAIDSPGGSTTGGEDLYEALRALSAKKPTVAVIGTLGASAAYMTAIATDYIVARRTSLTGSIGVLFQYGEASKLLDKIGISVDSVKSSPLKAEPTPFAPPPPEAKAMLEGLVKDTYDWFVSIVAERRHLAPDVARTLADGRVFTGHQALEAKLVDALGGEGAAIAWLETARKVPTGLPVRTWKVERDRGLWSLGSDLGAALGHGFWGALSEEIGGDAIPRRLDGLTSLWQLGPSERGDLVGAMP</sequence>
<evidence type="ECO:0000259" key="6">
    <source>
        <dbReference type="Pfam" id="PF01343"/>
    </source>
</evidence>
<dbReference type="Pfam" id="PF01343">
    <property type="entry name" value="Peptidase_S49"/>
    <property type="match status" value="1"/>
</dbReference>
<evidence type="ECO:0000313" key="7">
    <source>
        <dbReference type="EMBL" id="MQT12658.1"/>
    </source>
</evidence>
<comment type="similarity">
    <text evidence="1">Belongs to the peptidase S49 family.</text>
</comment>
<dbReference type="GO" id="GO:0006508">
    <property type="term" value="P:proteolysis"/>
    <property type="evidence" value="ECO:0007669"/>
    <property type="project" value="UniProtKB-KW"/>
</dbReference>
<comment type="caution">
    <text evidence="7">The sequence shown here is derived from an EMBL/GenBank/DDBJ whole genome shotgun (WGS) entry which is preliminary data.</text>
</comment>
<evidence type="ECO:0000256" key="5">
    <source>
        <dbReference type="SAM" id="Phobius"/>
    </source>
</evidence>
<feature type="transmembrane region" description="Helical" evidence="5">
    <location>
        <begin position="21"/>
        <end position="44"/>
    </location>
</feature>
<dbReference type="CDD" id="cd07023">
    <property type="entry name" value="S49_Sppa_N_C"/>
    <property type="match status" value="1"/>
</dbReference>
<dbReference type="NCBIfam" id="TIGR00706">
    <property type="entry name" value="SppA_dom"/>
    <property type="match status" value="1"/>
</dbReference>
<dbReference type="SUPFAM" id="SSF52096">
    <property type="entry name" value="ClpP/crotonase"/>
    <property type="match status" value="1"/>
</dbReference>
<keyword evidence="2" id="KW-0645">Protease</keyword>
<dbReference type="PANTHER" id="PTHR42987:SF6">
    <property type="entry name" value="PROTEINASE IV"/>
    <property type="match status" value="1"/>
</dbReference>
<evidence type="ECO:0000256" key="2">
    <source>
        <dbReference type="ARBA" id="ARBA00022670"/>
    </source>
</evidence>
<dbReference type="InterPro" id="IPR047272">
    <property type="entry name" value="S49_SppA_C"/>
</dbReference>
<keyword evidence="5" id="KW-0472">Membrane</keyword>
<feature type="domain" description="Peptidase S49" evidence="6">
    <location>
        <begin position="109"/>
        <end position="260"/>
    </location>
</feature>
<dbReference type="Proteomes" id="UP000332515">
    <property type="component" value="Unassembled WGS sequence"/>
</dbReference>
<keyword evidence="4" id="KW-0720">Serine protease</keyword>
<keyword evidence="5" id="KW-1133">Transmembrane helix</keyword>
<proteinExistence type="inferred from homology"/>
<dbReference type="InterPro" id="IPR029045">
    <property type="entry name" value="ClpP/crotonase-like_dom_sf"/>
</dbReference>
<evidence type="ECO:0000256" key="4">
    <source>
        <dbReference type="ARBA" id="ARBA00022825"/>
    </source>
</evidence>
<keyword evidence="3" id="KW-0378">Hydrolase</keyword>